<dbReference type="InterPro" id="IPR043128">
    <property type="entry name" value="Rev_trsase/Diguanyl_cyclase"/>
</dbReference>
<organism evidence="3 4">
    <name type="scientific">Paenibacillus solisilvae</name>
    <dbReference type="NCBI Taxonomy" id="2486751"/>
    <lineage>
        <taxon>Bacteria</taxon>
        <taxon>Bacillati</taxon>
        <taxon>Bacillota</taxon>
        <taxon>Bacilli</taxon>
        <taxon>Bacillales</taxon>
        <taxon>Paenibacillaceae</taxon>
        <taxon>Paenibacillus</taxon>
    </lineage>
</organism>
<dbReference type="PROSITE" id="PS50887">
    <property type="entry name" value="GGDEF"/>
    <property type="match status" value="1"/>
</dbReference>
<comment type="caution">
    <text evidence="3">The sequence shown here is derived from an EMBL/GenBank/DDBJ whole genome shotgun (WGS) entry which is preliminary data.</text>
</comment>
<dbReference type="Proteomes" id="UP001596047">
    <property type="component" value="Unassembled WGS sequence"/>
</dbReference>
<evidence type="ECO:0000313" key="4">
    <source>
        <dbReference type="Proteomes" id="UP001596047"/>
    </source>
</evidence>
<evidence type="ECO:0000256" key="1">
    <source>
        <dbReference type="SAM" id="Phobius"/>
    </source>
</evidence>
<dbReference type="SUPFAM" id="SSF55073">
    <property type="entry name" value="Nucleotide cyclase"/>
    <property type="match status" value="1"/>
</dbReference>
<dbReference type="EC" id="2.7.7.65" evidence="3"/>
<sequence>MGLLTWLDLSLFLILFILFIYVFAFNVITNLHKVYLLFHFFMMIWPLGQVAVHTTDNPQLQLTYITISFVGISMLGFGWVLFSKFLIDPTYAPKRKSLYFMLLPSLLPVIGIVWNPGNAFISGVEGEYVTRVYGPIFWFMVAVLLCYYIHSFRLLWRAFRKSEPLQGRPQIANAILGIFIFVGFAVLDLLFNVVFDYWFPVISGLTSIGIVVSDIYFIISIHKHRAFDIIKIAKQDVVDTMSVGIIVLDDQEQVIEINRTVSPLLELKVGDNFEMDKLIGSFSPGNQASAFLEAYWMSPGDRLQTEICLNTEDKLLYLSLHVAPIVIGNHMIGRVITLQDISELRKLIDDSYKQFAALQERNRALMFMQDELFQANQKLEIMAITDGLTGCFNRRYLMQQLEHEVITNVRYRIPFAIFLFDIDLFKSVNDQYGHPVGDEVIKRTADVVRASLRRTDILARYGGEEFTVYLPHTNRAQAEILAQRIRAAVEGNKIPTGIEHEAISVTISMGVLAVEEQTEVFVVDANAYLRELFVKVDLALYRAKEDGRNRIVNF</sequence>
<keyword evidence="1" id="KW-0812">Transmembrane</keyword>
<dbReference type="InterPro" id="IPR000160">
    <property type="entry name" value="GGDEF_dom"/>
</dbReference>
<feature type="transmembrane region" description="Helical" evidence="1">
    <location>
        <begin position="34"/>
        <end position="52"/>
    </location>
</feature>
<dbReference type="Gene3D" id="3.30.70.270">
    <property type="match status" value="1"/>
</dbReference>
<gene>
    <name evidence="3" type="ORF">ACFPYJ_27750</name>
</gene>
<feature type="transmembrane region" description="Helical" evidence="1">
    <location>
        <begin position="6"/>
        <end position="27"/>
    </location>
</feature>
<protein>
    <submittedName>
        <fullName evidence="3">Diguanylate cyclase</fullName>
        <ecNumber evidence="3">2.7.7.65</ecNumber>
    </submittedName>
</protein>
<feature type="transmembrane region" description="Helical" evidence="1">
    <location>
        <begin position="136"/>
        <end position="159"/>
    </location>
</feature>
<proteinExistence type="predicted"/>
<dbReference type="InterPro" id="IPR029787">
    <property type="entry name" value="Nucleotide_cyclase"/>
</dbReference>
<keyword evidence="1" id="KW-1133">Transmembrane helix</keyword>
<dbReference type="Pfam" id="PF16927">
    <property type="entry name" value="HisKA_7TM"/>
    <property type="match status" value="1"/>
</dbReference>
<dbReference type="Pfam" id="PF13188">
    <property type="entry name" value="PAS_8"/>
    <property type="match status" value="1"/>
</dbReference>
<dbReference type="RefSeq" id="WP_379191481.1">
    <property type="nucleotide sequence ID" value="NZ_JBHSOW010000106.1"/>
</dbReference>
<feature type="transmembrane region" description="Helical" evidence="1">
    <location>
        <begin position="197"/>
        <end position="219"/>
    </location>
</feature>
<evidence type="ECO:0000313" key="3">
    <source>
        <dbReference type="EMBL" id="MFC5652829.1"/>
    </source>
</evidence>
<dbReference type="Pfam" id="PF00990">
    <property type="entry name" value="GGDEF"/>
    <property type="match status" value="1"/>
</dbReference>
<dbReference type="SMART" id="SM00267">
    <property type="entry name" value="GGDEF"/>
    <property type="match status" value="1"/>
</dbReference>
<dbReference type="PANTHER" id="PTHR45138:SF9">
    <property type="entry name" value="DIGUANYLATE CYCLASE DGCM-RELATED"/>
    <property type="match status" value="1"/>
</dbReference>
<dbReference type="PANTHER" id="PTHR45138">
    <property type="entry name" value="REGULATORY COMPONENTS OF SENSORY TRANSDUCTION SYSTEM"/>
    <property type="match status" value="1"/>
</dbReference>
<dbReference type="Gene3D" id="3.30.450.20">
    <property type="entry name" value="PAS domain"/>
    <property type="match status" value="1"/>
</dbReference>
<dbReference type="NCBIfam" id="TIGR00254">
    <property type="entry name" value="GGDEF"/>
    <property type="match status" value="1"/>
</dbReference>
<reference evidence="4" key="1">
    <citation type="journal article" date="2019" name="Int. J. Syst. Evol. Microbiol.">
        <title>The Global Catalogue of Microorganisms (GCM) 10K type strain sequencing project: providing services to taxonomists for standard genome sequencing and annotation.</title>
        <authorList>
            <consortium name="The Broad Institute Genomics Platform"/>
            <consortium name="The Broad Institute Genome Sequencing Center for Infectious Disease"/>
            <person name="Wu L."/>
            <person name="Ma J."/>
        </authorList>
    </citation>
    <scope>NUCLEOTIDE SEQUENCE [LARGE SCALE GENOMIC DNA]</scope>
    <source>
        <strain evidence="4">CGMCC 1.3240</strain>
    </source>
</reference>
<dbReference type="GO" id="GO:0052621">
    <property type="term" value="F:diguanylate cyclase activity"/>
    <property type="evidence" value="ECO:0007669"/>
    <property type="project" value="UniProtKB-EC"/>
</dbReference>
<evidence type="ECO:0000259" key="2">
    <source>
        <dbReference type="PROSITE" id="PS50887"/>
    </source>
</evidence>
<keyword evidence="3" id="KW-0808">Transferase</keyword>
<feature type="transmembrane region" description="Helical" evidence="1">
    <location>
        <begin position="98"/>
        <end position="116"/>
    </location>
</feature>
<feature type="transmembrane region" description="Helical" evidence="1">
    <location>
        <begin position="171"/>
        <end position="191"/>
    </location>
</feature>
<dbReference type="InterPro" id="IPR031621">
    <property type="entry name" value="HisKA_7TM"/>
</dbReference>
<name>A0ABW0W739_9BACL</name>
<feature type="domain" description="GGDEF" evidence="2">
    <location>
        <begin position="413"/>
        <end position="554"/>
    </location>
</feature>
<dbReference type="CDD" id="cd01949">
    <property type="entry name" value="GGDEF"/>
    <property type="match status" value="1"/>
</dbReference>
<accession>A0ABW0W739</accession>
<feature type="transmembrane region" description="Helical" evidence="1">
    <location>
        <begin position="64"/>
        <end position="86"/>
    </location>
</feature>
<keyword evidence="4" id="KW-1185">Reference proteome</keyword>
<keyword evidence="3" id="KW-0548">Nucleotidyltransferase</keyword>
<dbReference type="InterPro" id="IPR050469">
    <property type="entry name" value="Diguanylate_Cyclase"/>
</dbReference>
<dbReference type="EMBL" id="JBHSOW010000106">
    <property type="protein sequence ID" value="MFC5652829.1"/>
    <property type="molecule type" value="Genomic_DNA"/>
</dbReference>
<dbReference type="InterPro" id="IPR000014">
    <property type="entry name" value="PAS"/>
</dbReference>
<keyword evidence="1" id="KW-0472">Membrane</keyword>